<reference evidence="2" key="2">
    <citation type="submission" date="2020-10" db="EMBL/GenBank/DDBJ databases">
        <authorList>
            <person name="Scholz U."/>
            <person name="Mascher M."/>
            <person name="Fiebig A."/>
        </authorList>
    </citation>
    <scope>NUCLEOTIDE SEQUENCE [LARGE SCALE GENOMIC DNA]</scope>
    <source>
        <strain evidence="2">cv. Morex</strain>
    </source>
</reference>
<evidence type="ECO:0000313" key="2">
    <source>
        <dbReference type="EnsemblPlants" id="HORVU.MOREX.r3.6HG0624930.1.CDS1"/>
    </source>
</evidence>
<name>A0A8I6YWF8_HORVV</name>
<dbReference type="GO" id="GO:0004523">
    <property type="term" value="F:RNA-DNA hybrid ribonuclease activity"/>
    <property type="evidence" value="ECO:0007669"/>
    <property type="project" value="InterPro"/>
</dbReference>
<dbReference type="PANTHER" id="PTHR47723:SF18">
    <property type="entry name" value="RNASE H TYPE-1 DOMAIN-CONTAINING PROTEIN"/>
    <property type="match status" value="1"/>
</dbReference>
<dbReference type="EnsemblPlants" id="HORVU.MOREX.r3.6HG0624930.1">
    <property type="protein sequence ID" value="HORVU.MOREX.r3.6HG0624930.1.CDS1"/>
    <property type="gene ID" value="HORVU.MOREX.r3.6HG0624930"/>
</dbReference>
<dbReference type="GO" id="GO:0003676">
    <property type="term" value="F:nucleic acid binding"/>
    <property type="evidence" value="ECO:0007669"/>
    <property type="project" value="InterPro"/>
</dbReference>
<dbReference type="Gene3D" id="3.30.420.10">
    <property type="entry name" value="Ribonuclease H-like superfamily/Ribonuclease H"/>
    <property type="match status" value="1"/>
</dbReference>
<accession>A0A8I6YWF8</accession>
<dbReference type="InterPro" id="IPR036397">
    <property type="entry name" value="RNaseH_sf"/>
</dbReference>
<dbReference type="SMR" id="A0A8I6YWF8"/>
<organism evidence="2 3">
    <name type="scientific">Hordeum vulgare subsp. vulgare</name>
    <name type="common">Domesticated barley</name>
    <dbReference type="NCBI Taxonomy" id="112509"/>
    <lineage>
        <taxon>Eukaryota</taxon>
        <taxon>Viridiplantae</taxon>
        <taxon>Streptophyta</taxon>
        <taxon>Embryophyta</taxon>
        <taxon>Tracheophyta</taxon>
        <taxon>Spermatophyta</taxon>
        <taxon>Magnoliopsida</taxon>
        <taxon>Liliopsida</taxon>
        <taxon>Poales</taxon>
        <taxon>Poaceae</taxon>
        <taxon>BOP clade</taxon>
        <taxon>Pooideae</taxon>
        <taxon>Triticodae</taxon>
        <taxon>Triticeae</taxon>
        <taxon>Hordeinae</taxon>
        <taxon>Hordeum</taxon>
    </lineage>
</organism>
<dbReference type="InterPro" id="IPR044730">
    <property type="entry name" value="RNase_H-like_dom_plant"/>
</dbReference>
<evidence type="ECO:0000313" key="3">
    <source>
        <dbReference type="Proteomes" id="UP000011116"/>
    </source>
</evidence>
<reference evidence="3" key="1">
    <citation type="journal article" date="2012" name="Nature">
        <title>A physical, genetic and functional sequence assembly of the barley genome.</title>
        <authorList>
            <consortium name="The International Barley Genome Sequencing Consortium"/>
            <person name="Mayer K.F."/>
            <person name="Waugh R."/>
            <person name="Brown J.W."/>
            <person name="Schulman A."/>
            <person name="Langridge P."/>
            <person name="Platzer M."/>
            <person name="Fincher G.B."/>
            <person name="Muehlbauer G.J."/>
            <person name="Sato K."/>
            <person name="Close T.J."/>
            <person name="Wise R.P."/>
            <person name="Stein N."/>
        </authorList>
    </citation>
    <scope>NUCLEOTIDE SEQUENCE [LARGE SCALE GENOMIC DNA]</scope>
    <source>
        <strain evidence="3">cv. Morex</strain>
    </source>
</reference>
<reference evidence="2" key="3">
    <citation type="submission" date="2022-01" db="UniProtKB">
        <authorList>
            <consortium name="EnsemblPlants"/>
        </authorList>
    </citation>
    <scope>IDENTIFICATION</scope>
    <source>
        <strain evidence="2">subsp. vulgare</strain>
    </source>
</reference>
<dbReference type="Proteomes" id="UP000011116">
    <property type="component" value="Chromosome 6H"/>
</dbReference>
<protein>
    <recommendedName>
        <fullName evidence="1">RNase H type-1 domain-containing protein</fullName>
    </recommendedName>
</protein>
<dbReference type="Pfam" id="PF13456">
    <property type="entry name" value="RVT_3"/>
    <property type="match status" value="1"/>
</dbReference>
<dbReference type="AlphaFoldDB" id="A0A8I6YWF8"/>
<dbReference type="InterPro" id="IPR053151">
    <property type="entry name" value="RNase_H-like"/>
</dbReference>
<keyword evidence="3" id="KW-1185">Reference proteome</keyword>
<dbReference type="InterPro" id="IPR002156">
    <property type="entry name" value="RNaseH_domain"/>
</dbReference>
<dbReference type="PANTHER" id="PTHR47723">
    <property type="entry name" value="OS05G0353850 PROTEIN"/>
    <property type="match status" value="1"/>
</dbReference>
<evidence type="ECO:0000259" key="1">
    <source>
        <dbReference type="Pfam" id="PF13456"/>
    </source>
</evidence>
<proteinExistence type="predicted"/>
<sequence>MAMRDGLHLVNSLGFNRIEAESDSLSVIKCCQGQDQWWDAAAAVFAECIDMATSIGKVIFSHCFREANSGAHELAKFSFCNKVEDNWTNEPPEFLVSQLVNDVLII</sequence>
<dbReference type="CDD" id="cd06222">
    <property type="entry name" value="RNase_H_like"/>
    <property type="match status" value="1"/>
</dbReference>
<dbReference type="Gramene" id="HORVU.MOREX.r3.6HG0624930.1">
    <property type="protein sequence ID" value="HORVU.MOREX.r3.6HG0624930.1.CDS1"/>
    <property type="gene ID" value="HORVU.MOREX.r3.6HG0624930"/>
</dbReference>
<feature type="domain" description="RNase H type-1" evidence="1">
    <location>
        <begin position="2"/>
        <end position="77"/>
    </location>
</feature>